<evidence type="ECO:0000256" key="2">
    <source>
        <dbReference type="ARBA" id="ARBA00022603"/>
    </source>
</evidence>
<dbReference type="InterPro" id="IPR050953">
    <property type="entry name" value="N4_N6_ade-DNA_methylase"/>
</dbReference>
<keyword evidence="5" id="KW-0238">DNA-binding</keyword>
<evidence type="ECO:0000256" key="1">
    <source>
        <dbReference type="ARBA" id="ARBA00006594"/>
    </source>
</evidence>
<comment type="similarity">
    <text evidence="1">Belongs to the N(4)/N(6)-methyltransferase family.</text>
</comment>
<dbReference type="GO" id="GO:0008168">
    <property type="term" value="F:methyltransferase activity"/>
    <property type="evidence" value="ECO:0007669"/>
    <property type="project" value="UniProtKB-KW"/>
</dbReference>
<sequence length="393" mass="45161">MRSDLGQYYTHQNISKLLMSNILMKNPKKILELGIGDGALLREAKLKWRDSKIIGGDIDPKNIKILKKEFPNVDLFLINGLSSRLNHRLKIKLGSIDVGVCNPPYLVVEKSDEIKKILNSSRLGDLSDYRIVTSDLVFLAQNLLLIRENGELGIILPDGLLTSHQFSMFRKRIIENYSIKGIIELPDKIFKKTEAKTHILVLKKCRPKNKTVTIHKANHKGEIEDTINVDIVDLPHRMDYSYHKWRLNDFKKGISLESVKAEIFRGKFSKKELSNGDYKYIHTTDLKKDLKYQVFKPNKRVARRFRCANKGDIIIPRVGKRCLGRVMVIEDGSILISDCLYVIRVPQEYREALVRTLTSEYGQNWIKANSHGVCSRVISKIDLLNLEIQPLTL</sequence>
<evidence type="ECO:0000313" key="7">
    <source>
        <dbReference type="EMBL" id="MEF3078505.1"/>
    </source>
</evidence>
<accession>A0ABU7W4R3</accession>
<reference evidence="7 8" key="1">
    <citation type="submission" date="2024-02" db="EMBL/GenBank/DDBJ databases">
        <title>Winogradskyella poriferorum JCM 12885.</title>
        <authorList>
            <person name="Zhang D.-F."/>
            <person name="Fu Z.-Y."/>
        </authorList>
    </citation>
    <scope>NUCLEOTIDE SEQUENCE [LARGE SCALE GENOMIC DNA]</scope>
    <source>
        <strain evidence="7 8">JCM 12885</strain>
    </source>
</reference>
<protein>
    <submittedName>
        <fullName evidence="7">N-6 DNA methylase</fullName>
    </submittedName>
</protein>
<evidence type="ECO:0000259" key="6">
    <source>
        <dbReference type="Pfam" id="PF02384"/>
    </source>
</evidence>
<dbReference type="PRINTS" id="PR00507">
    <property type="entry name" value="N12N6MTFRASE"/>
</dbReference>
<dbReference type="Proteomes" id="UP001356704">
    <property type="component" value="Unassembled WGS sequence"/>
</dbReference>
<dbReference type="Gene3D" id="3.40.50.150">
    <property type="entry name" value="Vaccinia Virus protein VP39"/>
    <property type="match status" value="1"/>
</dbReference>
<dbReference type="InterPro" id="IPR029063">
    <property type="entry name" value="SAM-dependent_MTases_sf"/>
</dbReference>
<dbReference type="SUPFAM" id="SSF116734">
    <property type="entry name" value="DNA methylase specificity domain"/>
    <property type="match status" value="1"/>
</dbReference>
<organism evidence="7 8">
    <name type="scientific">Winogradskyella poriferorum</name>
    <dbReference type="NCBI Taxonomy" id="307627"/>
    <lineage>
        <taxon>Bacteria</taxon>
        <taxon>Pseudomonadati</taxon>
        <taxon>Bacteroidota</taxon>
        <taxon>Flavobacteriia</taxon>
        <taxon>Flavobacteriales</taxon>
        <taxon>Flavobacteriaceae</taxon>
        <taxon>Winogradskyella</taxon>
    </lineage>
</organism>
<dbReference type="Pfam" id="PF02384">
    <property type="entry name" value="N6_Mtase"/>
    <property type="match status" value="1"/>
</dbReference>
<dbReference type="PANTHER" id="PTHR33841">
    <property type="entry name" value="DNA METHYLTRANSFERASE YEEA-RELATED"/>
    <property type="match status" value="1"/>
</dbReference>
<name>A0ABU7W4R3_9FLAO</name>
<dbReference type="EMBL" id="JAZHOU010000001">
    <property type="protein sequence ID" value="MEF3078505.1"/>
    <property type="molecule type" value="Genomic_DNA"/>
</dbReference>
<keyword evidence="4" id="KW-0680">Restriction system</keyword>
<keyword evidence="2 7" id="KW-0489">Methyltransferase</keyword>
<dbReference type="GO" id="GO:0032259">
    <property type="term" value="P:methylation"/>
    <property type="evidence" value="ECO:0007669"/>
    <property type="project" value="UniProtKB-KW"/>
</dbReference>
<evidence type="ECO:0000256" key="3">
    <source>
        <dbReference type="ARBA" id="ARBA00022679"/>
    </source>
</evidence>
<dbReference type="InterPro" id="IPR044946">
    <property type="entry name" value="Restrct_endonuc_typeI_TRD_sf"/>
</dbReference>
<evidence type="ECO:0000313" key="8">
    <source>
        <dbReference type="Proteomes" id="UP001356704"/>
    </source>
</evidence>
<proteinExistence type="inferred from homology"/>
<feature type="domain" description="DNA methylase adenine-specific" evidence="6">
    <location>
        <begin position="4"/>
        <end position="228"/>
    </location>
</feature>
<evidence type="ECO:0000256" key="5">
    <source>
        <dbReference type="ARBA" id="ARBA00023125"/>
    </source>
</evidence>
<dbReference type="SUPFAM" id="SSF53335">
    <property type="entry name" value="S-adenosyl-L-methionine-dependent methyltransferases"/>
    <property type="match status" value="1"/>
</dbReference>
<keyword evidence="3" id="KW-0808">Transferase</keyword>
<evidence type="ECO:0000256" key="4">
    <source>
        <dbReference type="ARBA" id="ARBA00022747"/>
    </source>
</evidence>
<dbReference type="PANTHER" id="PTHR33841:SF4">
    <property type="entry name" value="RESTRICTION MODIFICATION SYSTEM DNA SPECIFICITY DOMAIN"/>
    <property type="match status" value="1"/>
</dbReference>
<gene>
    <name evidence="7" type="ORF">V1468_05790</name>
</gene>
<dbReference type="RefSeq" id="WP_331809274.1">
    <property type="nucleotide sequence ID" value="NZ_JAZHOU010000001.1"/>
</dbReference>
<dbReference type="CDD" id="cd02440">
    <property type="entry name" value="AdoMet_MTases"/>
    <property type="match status" value="1"/>
</dbReference>
<keyword evidence="8" id="KW-1185">Reference proteome</keyword>
<comment type="caution">
    <text evidence="7">The sequence shown here is derived from an EMBL/GenBank/DDBJ whole genome shotgun (WGS) entry which is preliminary data.</text>
</comment>
<dbReference type="InterPro" id="IPR003356">
    <property type="entry name" value="DNA_methylase_A-5"/>
</dbReference>
<dbReference type="Gene3D" id="3.90.220.20">
    <property type="entry name" value="DNA methylase specificity domains"/>
    <property type="match status" value="1"/>
</dbReference>